<feature type="repeat" description="Solcar" evidence="8">
    <location>
        <begin position="198"/>
        <end position="291"/>
    </location>
</feature>
<dbReference type="EMBL" id="CAUYUJ010018082">
    <property type="protein sequence ID" value="CAK0880513.1"/>
    <property type="molecule type" value="Genomic_DNA"/>
</dbReference>
<keyword evidence="3 9" id="KW-0813">Transport</keyword>
<keyword evidence="4 8" id="KW-0812">Transmembrane</keyword>
<dbReference type="PANTHER" id="PTHR45618">
    <property type="entry name" value="MITOCHONDRIAL DICARBOXYLATE CARRIER-RELATED"/>
    <property type="match status" value="1"/>
</dbReference>
<comment type="subcellular location">
    <subcellularLocation>
        <location evidence="1">Membrane</location>
        <topology evidence="1">Multi-pass membrane protein</topology>
    </subcellularLocation>
</comment>
<evidence type="ECO:0000256" key="2">
    <source>
        <dbReference type="ARBA" id="ARBA00006375"/>
    </source>
</evidence>
<organism evidence="10 11">
    <name type="scientific">Prorocentrum cordatum</name>
    <dbReference type="NCBI Taxonomy" id="2364126"/>
    <lineage>
        <taxon>Eukaryota</taxon>
        <taxon>Sar</taxon>
        <taxon>Alveolata</taxon>
        <taxon>Dinophyceae</taxon>
        <taxon>Prorocentrales</taxon>
        <taxon>Prorocentraceae</taxon>
        <taxon>Prorocentrum</taxon>
    </lineage>
</organism>
<evidence type="ECO:0000256" key="3">
    <source>
        <dbReference type="ARBA" id="ARBA00022448"/>
    </source>
</evidence>
<gene>
    <name evidence="10" type="ORF">PCOR1329_LOCUS63629</name>
</gene>
<evidence type="ECO:0000313" key="11">
    <source>
        <dbReference type="Proteomes" id="UP001189429"/>
    </source>
</evidence>
<accession>A0ABN9W382</accession>
<evidence type="ECO:0000313" key="10">
    <source>
        <dbReference type="EMBL" id="CAK0880513.1"/>
    </source>
</evidence>
<dbReference type="InterPro" id="IPR018108">
    <property type="entry name" value="MCP_transmembrane"/>
</dbReference>
<keyword evidence="11" id="KW-1185">Reference proteome</keyword>
<dbReference type="Pfam" id="PF00153">
    <property type="entry name" value="Mito_carr"/>
    <property type="match status" value="3"/>
</dbReference>
<dbReference type="Gene3D" id="1.50.40.10">
    <property type="entry name" value="Mitochondrial carrier domain"/>
    <property type="match status" value="2"/>
</dbReference>
<evidence type="ECO:0000256" key="1">
    <source>
        <dbReference type="ARBA" id="ARBA00004141"/>
    </source>
</evidence>
<evidence type="ECO:0000256" key="6">
    <source>
        <dbReference type="ARBA" id="ARBA00022989"/>
    </source>
</evidence>
<keyword evidence="6" id="KW-1133">Transmembrane helix</keyword>
<dbReference type="Proteomes" id="UP001189429">
    <property type="component" value="Unassembled WGS sequence"/>
</dbReference>
<dbReference type="InterPro" id="IPR023395">
    <property type="entry name" value="MCP_dom_sf"/>
</dbReference>
<evidence type="ECO:0000256" key="9">
    <source>
        <dbReference type="RuleBase" id="RU000488"/>
    </source>
</evidence>
<comment type="similarity">
    <text evidence="2 9">Belongs to the mitochondrial carrier (TC 2.A.29) family.</text>
</comment>
<evidence type="ECO:0000256" key="8">
    <source>
        <dbReference type="PROSITE-ProRule" id="PRU00282"/>
    </source>
</evidence>
<evidence type="ECO:0000256" key="5">
    <source>
        <dbReference type="ARBA" id="ARBA00022737"/>
    </source>
</evidence>
<proteinExistence type="inferred from homology"/>
<dbReference type="SUPFAM" id="SSF103506">
    <property type="entry name" value="Mitochondrial carrier"/>
    <property type="match status" value="1"/>
</dbReference>
<evidence type="ECO:0000256" key="7">
    <source>
        <dbReference type="ARBA" id="ARBA00023136"/>
    </source>
</evidence>
<dbReference type="PROSITE" id="PS50920">
    <property type="entry name" value="SOLCAR"/>
    <property type="match status" value="2"/>
</dbReference>
<comment type="caution">
    <text evidence="10">The sequence shown here is derived from an EMBL/GenBank/DDBJ whole genome shotgun (WGS) entry which is preliminary data.</text>
</comment>
<reference evidence="10" key="1">
    <citation type="submission" date="2023-10" db="EMBL/GenBank/DDBJ databases">
        <authorList>
            <person name="Chen Y."/>
            <person name="Shah S."/>
            <person name="Dougan E. K."/>
            <person name="Thang M."/>
            <person name="Chan C."/>
        </authorList>
    </citation>
    <scope>NUCLEOTIDE SEQUENCE [LARGE SCALE GENOMIC DNA]</scope>
</reference>
<keyword evidence="7 8" id="KW-0472">Membrane</keyword>
<dbReference type="InterPro" id="IPR050391">
    <property type="entry name" value="Mito_Metabolite_Transporter"/>
</dbReference>
<evidence type="ECO:0000256" key="4">
    <source>
        <dbReference type="ARBA" id="ARBA00022692"/>
    </source>
</evidence>
<name>A0ABN9W382_9DINO</name>
<sequence>MAEQLRKSRQELQKNTVAGTLTGATTICLTQPLDTLRCRWQVASGQTLVSLARGIVADEGLWGGLWRPGFGPNVLGMAIAVGGRNGFYPTARDAITWLTSASLVSGMASYLLASPLLQAKTQLQAEAGRVGPDGLYATGAKTLAAEGAANGGGPLGSLRALWRGAGVIVGRGAVLSASQLMAYDRTKTGLKESGAMDDGKLLHLVASQAAAACCTTCSMPLDVVLTVYQSAHSLGGERRELYGSRGPLHCAGVMLRESGPLVFMRGWVPAFMRLSPTCTFSFFLYEQLRRLVGIGYLD</sequence>
<protein>
    <submittedName>
        <fullName evidence="10">Uncharacterized protein</fullName>
    </submittedName>
</protein>
<keyword evidence="5" id="KW-0677">Repeat</keyword>
<feature type="repeat" description="Solcar" evidence="8">
    <location>
        <begin position="93"/>
        <end position="189"/>
    </location>
</feature>